<dbReference type="HAMAP" id="MF_01547">
    <property type="entry name" value="RNA_methyltr_E"/>
    <property type="match status" value="1"/>
</dbReference>
<dbReference type="RefSeq" id="WP_188679554.1">
    <property type="nucleotide sequence ID" value="NZ_BMNY01000001.1"/>
</dbReference>
<feature type="active site" description="Proton acceptor" evidence="5 6">
    <location>
        <position position="154"/>
    </location>
</feature>
<evidence type="ECO:0000256" key="2">
    <source>
        <dbReference type="ARBA" id="ARBA00022603"/>
    </source>
</evidence>
<comment type="catalytic activity">
    <reaction evidence="5">
        <text>uridine(2552) in 23S rRNA + S-adenosyl-L-methionine = 2'-O-methyluridine(2552) in 23S rRNA + S-adenosyl-L-homocysteine + H(+)</text>
        <dbReference type="Rhea" id="RHEA:42720"/>
        <dbReference type="Rhea" id="RHEA-COMP:10202"/>
        <dbReference type="Rhea" id="RHEA-COMP:10203"/>
        <dbReference type="ChEBI" id="CHEBI:15378"/>
        <dbReference type="ChEBI" id="CHEBI:57856"/>
        <dbReference type="ChEBI" id="CHEBI:59789"/>
        <dbReference type="ChEBI" id="CHEBI:65315"/>
        <dbReference type="ChEBI" id="CHEBI:74478"/>
        <dbReference type="EC" id="2.1.1.166"/>
    </reaction>
</comment>
<dbReference type="EC" id="2.1.1.166" evidence="5"/>
<keyword evidence="1 5" id="KW-0698">rRNA processing</keyword>
<reference evidence="8" key="1">
    <citation type="journal article" date="2014" name="Int. J. Syst. Evol. Microbiol.">
        <title>Complete genome sequence of Corynebacterium casei LMG S-19264T (=DSM 44701T), isolated from a smear-ripened cheese.</title>
        <authorList>
            <consortium name="US DOE Joint Genome Institute (JGI-PGF)"/>
            <person name="Walter F."/>
            <person name="Albersmeier A."/>
            <person name="Kalinowski J."/>
            <person name="Ruckert C."/>
        </authorList>
    </citation>
    <scope>NUCLEOTIDE SEQUENCE</scope>
    <source>
        <strain evidence="8">JCM 13583</strain>
    </source>
</reference>
<dbReference type="Proteomes" id="UP000632195">
    <property type="component" value="Unassembled WGS sequence"/>
</dbReference>
<protein>
    <recommendedName>
        <fullName evidence="5">Ribosomal RNA large subunit methyltransferase E</fullName>
        <ecNumber evidence="5">2.1.1.166</ecNumber>
    </recommendedName>
    <alternativeName>
        <fullName evidence="5">23S rRNA Um2552 methyltransferase</fullName>
    </alternativeName>
    <alternativeName>
        <fullName evidence="5">rRNA (uridine-2'-O-)-methyltransferase</fullName>
    </alternativeName>
</protein>
<evidence type="ECO:0000259" key="7">
    <source>
        <dbReference type="Pfam" id="PF01728"/>
    </source>
</evidence>
<dbReference type="InterPro" id="IPR029063">
    <property type="entry name" value="SAM-dependent_MTases_sf"/>
</dbReference>
<keyword evidence="5" id="KW-0963">Cytoplasm</keyword>
<dbReference type="PANTHER" id="PTHR10920">
    <property type="entry name" value="RIBOSOMAL RNA METHYLTRANSFERASE"/>
    <property type="match status" value="1"/>
</dbReference>
<accession>A0AA37F8Q1</accession>
<keyword evidence="4 5" id="KW-0949">S-adenosyl-L-methionine</keyword>
<feature type="binding site" evidence="5">
    <location>
        <position position="54"/>
    </location>
    <ligand>
        <name>S-adenosyl-L-methionine</name>
        <dbReference type="ChEBI" id="CHEBI:59789"/>
    </ligand>
</feature>
<feature type="domain" description="Ribosomal RNA methyltransferase FtsJ" evidence="7">
    <location>
        <begin position="20"/>
        <end position="197"/>
    </location>
</feature>
<dbReference type="GO" id="GO:0005737">
    <property type="term" value="C:cytoplasm"/>
    <property type="evidence" value="ECO:0007669"/>
    <property type="project" value="UniProtKB-SubCell"/>
</dbReference>
<keyword evidence="3 5" id="KW-0808">Transferase</keyword>
<name>A0AA37F8Q1_9ARCH</name>
<organism evidence="8 9">
    <name type="scientific">Thermogymnomonas acidicola</name>
    <dbReference type="NCBI Taxonomy" id="399579"/>
    <lineage>
        <taxon>Archaea</taxon>
        <taxon>Methanobacteriati</taxon>
        <taxon>Thermoplasmatota</taxon>
        <taxon>Thermoplasmata</taxon>
        <taxon>Thermoplasmatales</taxon>
        <taxon>Thermogymnomonas</taxon>
    </lineage>
</organism>
<dbReference type="PANTHER" id="PTHR10920:SF18">
    <property type="entry name" value="RRNA METHYLTRANSFERASE 2, MITOCHONDRIAL"/>
    <property type="match status" value="1"/>
</dbReference>
<evidence type="ECO:0000313" key="9">
    <source>
        <dbReference type="Proteomes" id="UP000632195"/>
    </source>
</evidence>
<evidence type="ECO:0000256" key="1">
    <source>
        <dbReference type="ARBA" id="ARBA00022552"/>
    </source>
</evidence>
<dbReference type="InterPro" id="IPR050082">
    <property type="entry name" value="RNA_methyltr_RlmE"/>
</dbReference>
<dbReference type="InterPro" id="IPR015507">
    <property type="entry name" value="rRNA-MeTfrase_E"/>
</dbReference>
<evidence type="ECO:0000256" key="4">
    <source>
        <dbReference type="ARBA" id="ARBA00022691"/>
    </source>
</evidence>
<dbReference type="EMBL" id="BMNY01000001">
    <property type="protein sequence ID" value="GGM67486.1"/>
    <property type="molecule type" value="Genomic_DNA"/>
</dbReference>
<dbReference type="InterPro" id="IPR002877">
    <property type="entry name" value="RNA_MeTrfase_FtsJ_dom"/>
</dbReference>
<feature type="binding site" evidence="5">
    <location>
        <position position="114"/>
    </location>
    <ligand>
        <name>S-adenosyl-L-methionine</name>
        <dbReference type="ChEBI" id="CHEBI:59789"/>
    </ligand>
</feature>
<comment type="function">
    <text evidence="5">Specifically methylates the uridine in position 2552 of 23S rRNA at the 2'-O position of the ribose in the fully assembled 50S ribosomal subunit.</text>
</comment>
<evidence type="ECO:0000313" key="8">
    <source>
        <dbReference type="EMBL" id="GGM67486.1"/>
    </source>
</evidence>
<dbReference type="Pfam" id="PF01728">
    <property type="entry name" value="FtsJ"/>
    <property type="match status" value="1"/>
</dbReference>
<sequence length="201" mass="22766">MRPEERRKDLYSRLAREYEYSSRAAFKLLEIQERYRFLSPGTAVIEFGASPGGWTEVLLQLGCHPVFSIDLVASREREGVVQIRGDMTRRETRERLREEMSRLSLAHAGSIVSDAMVHTSGDRNRDHASSYLLCEAAMSYAGEFLSRGGSVLVKQFQGDMTQSFIRKHSGRFRDSRVVKPRASRAESSEVYILFTGFSGDG</sequence>
<comment type="caution">
    <text evidence="8">The sequence shown here is derived from an EMBL/GenBank/DDBJ whole genome shotgun (WGS) entry which is preliminary data.</text>
</comment>
<dbReference type="PIRSF" id="PIRSF005461">
    <property type="entry name" value="23S_rRNA_mtase"/>
    <property type="match status" value="1"/>
</dbReference>
<gene>
    <name evidence="5 8" type="primary">rlmE</name>
    <name evidence="8" type="ORF">GCM10007108_01940</name>
</gene>
<comment type="subcellular location">
    <subcellularLocation>
        <location evidence="5">Cytoplasm</location>
    </subcellularLocation>
</comment>
<feature type="binding site" evidence="5">
    <location>
        <position position="70"/>
    </location>
    <ligand>
        <name>S-adenosyl-L-methionine</name>
        <dbReference type="ChEBI" id="CHEBI:59789"/>
    </ligand>
</feature>
<feature type="binding site" evidence="5">
    <location>
        <position position="52"/>
    </location>
    <ligand>
        <name>S-adenosyl-L-methionine</name>
        <dbReference type="ChEBI" id="CHEBI:59789"/>
    </ligand>
</feature>
<proteinExistence type="inferred from homology"/>
<evidence type="ECO:0000256" key="6">
    <source>
        <dbReference type="PIRSR" id="PIRSR005461-1"/>
    </source>
</evidence>
<evidence type="ECO:0000256" key="5">
    <source>
        <dbReference type="HAMAP-Rule" id="MF_01547"/>
    </source>
</evidence>
<feature type="binding site" evidence="5">
    <location>
        <position position="86"/>
    </location>
    <ligand>
        <name>S-adenosyl-L-methionine</name>
        <dbReference type="ChEBI" id="CHEBI:59789"/>
    </ligand>
</feature>
<dbReference type="Gene3D" id="3.40.50.150">
    <property type="entry name" value="Vaccinia Virus protein VP39"/>
    <property type="match status" value="1"/>
</dbReference>
<keyword evidence="2 5" id="KW-0489">Methyltransferase</keyword>
<dbReference type="GO" id="GO:0008650">
    <property type="term" value="F:rRNA (uridine-2'-O-)-methyltransferase activity"/>
    <property type="evidence" value="ECO:0007669"/>
    <property type="project" value="UniProtKB-UniRule"/>
</dbReference>
<evidence type="ECO:0000256" key="3">
    <source>
        <dbReference type="ARBA" id="ARBA00022679"/>
    </source>
</evidence>
<dbReference type="AlphaFoldDB" id="A0AA37F8Q1"/>
<reference evidence="8" key="2">
    <citation type="submission" date="2022-09" db="EMBL/GenBank/DDBJ databases">
        <authorList>
            <person name="Sun Q."/>
            <person name="Ohkuma M."/>
        </authorList>
    </citation>
    <scope>NUCLEOTIDE SEQUENCE</scope>
    <source>
        <strain evidence="8">JCM 13583</strain>
    </source>
</reference>
<keyword evidence="9" id="KW-1185">Reference proteome</keyword>
<comment type="similarity">
    <text evidence="5">Belongs to the class I-like SAM-binding methyltransferase superfamily. RNA methyltransferase RlmE family.</text>
</comment>
<dbReference type="SUPFAM" id="SSF53335">
    <property type="entry name" value="S-adenosyl-L-methionine-dependent methyltransferases"/>
    <property type="match status" value="1"/>
</dbReference>